<feature type="domain" description="S-adenosylmethionine-dependent methyltransferase" evidence="8">
    <location>
        <begin position="219"/>
        <end position="380"/>
    </location>
</feature>
<evidence type="ECO:0000259" key="9">
    <source>
        <dbReference type="Pfam" id="PF17785"/>
    </source>
</evidence>
<reference evidence="10 11" key="1">
    <citation type="submission" date="2016-01" db="EMBL/GenBank/DDBJ databases">
        <title>High potential of lignocellulose degradation of a new Verrucomicrobia species.</title>
        <authorList>
            <person name="Wang Y."/>
            <person name="Shi Y."/>
            <person name="Qiu Z."/>
            <person name="Liu S."/>
            <person name="Yang H."/>
        </authorList>
    </citation>
    <scope>NUCLEOTIDE SEQUENCE [LARGE SCALE GENOMIC DNA]</scope>
    <source>
        <strain evidence="10 11">TSB47</strain>
    </source>
</reference>
<sequence>MPRQKSQPEPSDDDVSTPAGAPPPPAASANPGAPVDRSQWARPWAQLKYFTFQPAIFPRLLGQVSPDARPGDLVTVYDKAGQRLGAGLYNPRAKIVLRVVAHGAEAELGEAYFERAIRRAVALRRDVFKLDADTDAYRLIGSDGDGLSGLAIDRYGDTLLCEVYSLGMAQRLPGWLPLLHKLAGTKFARVQVDHDLGSLEGIKPSAFKETNAAAPRLVKIREHGVRYEVDFAEGHKTGFFCDQRENRRAVARFTRGARVLDLCCYTGGFSLCAKVLGGADEVTSVDLDEAAIAQAKRNANLNQARLKFVHADAFAYARQMQTNGGQWDVVVLDPPKFIFTREAPGNHEGRKKYEDLNQLAISLVKPGGVFVTCSCSGLLSLEDFEQHVIKAAHRQQRRLQFFDRTGPGADHPVYSNCLESRYLKVLWARVI</sequence>
<organism evidence="10 11">
    <name type="scientific">Termitidicoccus mucosus</name>
    <dbReference type="NCBI Taxonomy" id="1184151"/>
    <lineage>
        <taxon>Bacteria</taxon>
        <taxon>Pseudomonadati</taxon>
        <taxon>Verrucomicrobiota</taxon>
        <taxon>Opitutia</taxon>
        <taxon>Opitutales</taxon>
        <taxon>Opitutaceae</taxon>
        <taxon>Termitidicoccus</taxon>
    </lineage>
</organism>
<keyword evidence="4" id="KW-0808">Transferase</keyword>
<protein>
    <submittedName>
        <fullName evidence="10">Pseudouridine synthase</fullName>
    </submittedName>
</protein>
<feature type="domain" description="RlmI-like PUA" evidence="9">
    <location>
        <begin position="52"/>
        <end position="100"/>
    </location>
</feature>
<dbReference type="InterPro" id="IPR015947">
    <property type="entry name" value="PUA-like_sf"/>
</dbReference>
<evidence type="ECO:0000256" key="5">
    <source>
        <dbReference type="ARBA" id="ARBA00022691"/>
    </source>
</evidence>
<keyword evidence="2" id="KW-0963">Cytoplasm</keyword>
<dbReference type="GO" id="GO:0008168">
    <property type="term" value="F:methyltransferase activity"/>
    <property type="evidence" value="ECO:0007669"/>
    <property type="project" value="UniProtKB-KW"/>
</dbReference>
<dbReference type="PANTHER" id="PTHR42873">
    <property type="entry name" value="RIBOSOMAL RNA LARGE SUBUNIT METHYLTRANSFERASE"/>
    <property type="match status" value="1"/>
</dbReference>
<dbReference type="PANTHER" id="PTHR42873:SF1">
    <property type="entry name" value="S-ADENOSYLMETHIONINE-DEPENDENT METHYLTRANSFERASE DOMAIN-CONTAINING PROTEIN"/>
    <property type="match status" value="1"/>
</dbReference>
<keyword evidence="3" id="KW-0489">Methyltransferase</keyword>
<dbReference type="GO" id="GO:0005737">
    <property type="term" value="C:cytoplasm"/>
    <property type="evidence" value="ECO:0007669"/>
    <property type="project" value="UniProtKB-SubCell"/>
</dbReference>
<dbReference type="InterPro" id="IPR019614">
    <property type="entry name" value="SAM-dep_methyl-trfase"/>
</dbReference>
<comment type="caution">
    <text evidence="10">The sequence shown here is derived from an EMBL/GenBank/DDBJ whole genome shotgun (WGS) entry which is preliminary data.</text>
</comment>
<evidence type="ECO:0000313" key="10">
    <source>
        <dbReference type="EMBL" id="OAM87663.1"/>
    </source>
</evidence>
<keyword evidence="5" id="KW-0949">S-adenosyl-L-methionine</keyword>
<feature type="region of interest" description="Disordered" evidence="7">
    <location>
        <begin position="1"/>
        <end position="37"/>
    </location>
</feature>
<dbReference type="PROSITE" id="PS50890">
    <property type="entry name" value="PUA"/>
    <property type="match status" value="1"/>
</dbReference>
<dbReference type="InterPro" id="IPR036974">
    <property type="entry name" value="PUA_sf"/>
</dbReference>
<dbReference type="Gene3D" id="2.30.130.10">
    <property type="entry name" value="PUA domain"/>
    <property type="match status" value="1"/>
</dbReference>
<dbReference type="Proteomes" id="UP000078486">
    <property type="component" value="Unassembled WGS sequence"/>
</dbReference>
<keyword evidence="11" id="KW-1185">Reference proteome</keyword>
<dbReference type="Pfam" id="PF17785">
    <property type="entry name" value="PUA_3"/>
    <property type="match status" value="1"/>
</dbReference>
<dbReference type="CDD" id="cd11572">
    <property type="entry name" value="RlmI_M_like"/>
    <property type="match status" value="1"/>
</dbReference>
<comment type="similarity">
    <text evidence="6">Belongs to the methyltransferase superfamily. RlmI family.</text>
</comment>
<name>A0A178ICA1_9BACT</name>
<accession>A0A178ICA1</accession>
<dbReference type="STRING" id="1184151.AW736_22075"/>
<dbReference type="CDD" id="cd02440">
    <property type="entry name" value="AdoMet_MTases"/>
    <property type="match status" value="1"/>
</dbReference>
<dbReference type="SUPFAM" id="SSF53335">
    <property type="entry name" value="S-adenosyl-L-methionine-dependent methyltransferases"/>
    <property type="match status" value="1"/>
</dbReference>
<dbReference type="Pfam" id="PF10672">
    <property type="entry name" value="Methyltrans_SAM"/>
    <property type="match status" value="1"/>
</dbReference>
<dbReference type="OrthoDB" id="9805492at2"/>
<dbReference type="Gene3D" id="3.30.750.80">
    <property type="entry name" value="RNA methyltransferase domain (HRMD) like"/>
    <property type="match status" value="1"/>
</dbReference>
<comment type="subcellular location">
    <subcellularLocation>
        <location evidence="1">Cytoplasm</location>
    </subcellularLocation>
</comment>
<dbReference type="GO" id="GO:0003723">
    <property type="term" value="F:RNA binding"/>
    <property type="evidence" value="ECO:0007669"/>
    <property type="project" value="InterPro"/>
</dbReference>
<proteinExistence type="inferred from homology"/>
<evidence type="ECO:0000256" key="6">
    <source>
        <dbReference type="ARBA" id="ARBA00038091"/>
    </source>
</evidence>
<dbReference type="AlphaFoldDB" id="A0A178ICA1"/>
<evidence type="ECO:0000256" key="2">
    <source>
        <dbReference type="ARBA" id="ARBA00022490"/>
    </source>
</evidence>
<dbReference type="RefSeq" id="WP_068772476.1">
    <property type="nucleotide sequence ID" value="NZ_CP109796.1"/>
</dbReference>
<evidence type="ECO:0000313" key="11">
    <source>
        <dbReference type="Proteomes" id="UP000078486"/>
    </source>
</evidence>
<evidence type="ECO:0000256" key="4">
    <source>
        <dbReference type="ARBA" id="ARBA00022679"/>
    </source>
</evidence>
<dbReference type="EMBL" id="LRRQ01000167">
    <property type="protein sequence ID" value="OAM87663.1"/>
    <property type="molecule type" value="Genomic_DNA"/>
</dbReference>
<evidence type="ECO:0000256" key="7">
    <source>
        <dbReference type="SAM" id="MobiDB-lite"/>
    </source>
</evidence>
<dbReference type="SUPFAM" id="SSF88697">
    <property type="entry name" value="PUA domain-like"/>
    <property type="match status" value="1"/>
</dbReference>
<evidence type="ECO:0000259" key="8">
    <source>
        <dbReference type="Pfam" id="PF10672"/>
    </source>
</evidence>
<dbReference type="GO" id="GO:0032259">
    <property type="term" value="P:methylation"/>
    <property type="evidence" value="ECO:0007669"/>
    <property type="project" value="UniProtKB-KW"/>
</dbReference>
<dbReference type="InterPro" id="IPR041532">
    <property type="entry name" value="RlmI-like_PUA"/>
</dbReference>
<evidence type="ECO:0000256" key="3">
    <source>
        <dbReference type="ARBA" id="ARBA00022603"/>
    </source>
</evidence>
<gene>
    <name evidence="10" type="ORF">AW736_22075</name>
</gene>
<dbReference type="Gene3D" id="3.40.50.150">
    <property type="entry name" value="Vaccinia Virus protein VP39"/>
    <property type="match status" value="1"/>
</dbReference>
<evidence type="ECO:0000256" key="1">
    <source>
        <dbReference type="ARBA" id="ARBA00004496"/>
    </source>
</evidence>
<dbReference type="InterPro" id="IPR029063">
    <property type="entry name" value="SAM-dependent_MTases_sf"/>
</dbReference>
<dbReference type="CDD" id="cd21153">
    <property type="entry name" value="PUA_RlmI"/>
    <property type="match status" value="1"/>
</dbReference>